<dbReference type="SUPFAM" id="SSF52096">
    <property type="entry name" value="ClpP/crotonase"/>
    <property type="match status" value="1"/>
</dbReference>
<sequence length="482" mass="51985">MKFSGKIVALLVVVSLLVGAAGAYGATILFGPGRSGIPMASPDKNQRDFQKIESIYQFISKNYVQKVSDEKLTNGAIQGMIGALKDPFSSYMTPSNAKQFTESLSSSFQGIGAEVQMVNGKVTVVSPVKGSPAEKAGIRPHDQILQVDDKTLEGLSLTDAVSAIKGKKGSVAHLIVKRNGVTHLLHFNIKRDEIPLQTVASKIYDKDGQHLGYIDITSFNERTDKEFAKALQSLEGKGIDGLIVDVRGNPGGYLPTVEGIADQLIASSKPIVQIENRDGGRQLIKSKLKKKKPYPIVGLIDGGSASASEILSAALSEAGGYPLVGVKSFGKGTVQQGVTLNDKSELKLTMFKWLTPDGHWIHKKGIKPTLKVEEPAYFFTSPLGLAKGKALAYDMNNDQVADAQKMLKGVGFDPGRSDGYFDRDTETAVKAFQKVHHLPVTGQIDERTASELENKVLDAVKDPRNDLQLQAAEQMLLNGIHS</sequence>
<accession>A0ABV9GPJ5</accession>
<keyword evidence="3 5" id="KW-0378">Hydrolase</keyword>
<dbReference type="Gene3D" id="1.10.101.10">
    <property type="entry name" value="PGBD-like superfamily/PGBD"/>
    <property type="match status" value="1"/>
</dbReference>
<keyword evidence="8" id="KW-1185">Reference proteome</keyword>
<organism evidence="7 8">
    <name type="scientific">Camelliibacillus cellulosilyticus</name>
    <dbReference type="NCBI Taxonomy" id="2174486"/>
    <lineage>
        <taxon>Bacteria</taxon>
        <taxon>Bacillati</taxon>
        <taxon>Bacillota</taxon>
        <taxon>Bacilli</taxon>
        <taxon>Bacillales</taxon>
        <taxon>Sporolactobacillaceae</taxon>
        <taxon>Camelliibacillus</taxon>
    </lineage>
</organism>
<evidence type="ECO:0000313" key="7">
    <source>
        <dbReference type="EMBL" id="MFC4618575.1"/>
    </source>
</evidence>
<dbReference type="Gene3D" id="3.90.226.10">
    <property type="entry name" value="2-enoyl-CoA Hydratase, Chain A, domain 1"/>
    <property type="match status" value="1"/>
</dbReference>
<proteinExistence type="inferred from homology"/>
<dbReference type="SUPFAM" id="SSF47090">
    <property type="entry name" value="PGBD-like"/>
    <property type="match status" value="1"/>
</dbReference>
<dbReference type="CDD" id="cd06782">
    <property type="entry name" value="cpPDZ_CPP-like"/>
    <property type="match status" value="1"/>
</dbReference>
<evidence type="ECO:0000256" key="1">
    <source>
        <dbReference type="ARBA" id="ARBA00009179"/>
    </source>
</evidence>
<dbReference type="InterPro" id="IPR029045">
    <property type="entry name" value="ClpP/crotonase-like_dom_sf"/>
</dbReference>
<dbReference type="PANTHER" id="PTHR32060">
    <property type="entry name" value="TAIL-SPECIFIC PROTEASE"/>
    <property type="match status" value="1"/>
</dbReference>
<dbReference type="SMART" id="SM00245">
    <property type="entry name" value="TSPc"/>
    <property type="match status" value="1"/>
</dbReference>
<dbReference type="InterPro" id="IPR004447">
    <property type="entry name" value="Peptidase_S41A"/>
</dbReference>
<dbReference type="InterPro" id="IPR041489">
    <property type="entry name" value="PDZ_6"/>
</dbReference>
<dbReference type="CDD" id="cd07560">
    <property type="entry name" value="Peptidase_S41_CPP"/>
    <property type="match status" value="1"/>
</dbReference>
<dbReference type="Pfam" id="PF17820">
    <property type="entry name" value="PDZ_6"/>
    <property type="match status" value="1"/>
</dbReference>
<feature type="domain" description="PDZ" evidence="6">
    <location>
        <begin position="101"/>
        <end position="179"/>
    </location>
</feature>
<keyword evidence="4 5" id="KW-0720">Serine protease</keyword>
<dbReference type="Pfam" id="PF01471">
    <property type="entry name" value="PG_binding_1"/>
    <property type="match status" value="1"/>
</dbReference>
<protein>
    <submittedName>
        <fullName evidence="7">S41 family peptidase</fullName>
    </submittedName>
</protein>
<evidence type="ECO:0000256" key="4">
    <source>
        <dbReference type="ARBA" id="ARBA00022825"/>
    </source>
</evidence>
<dbReference type="InterPro" id="IPR036366">
    <property type="entry name" value="PGBDSf"/>
</dbReference>
<dbReference type="Proteomes" id="UP001596022">
    <property type="component" value="Unassembled WGS sequence"/>
</dbReference>
<dbReference type="InterPro" id="IPR001478">
    <property type="entry name" value="PDZ"/>
</dbReference>
<dbReference type="InterPro" id="IPR002477">
    <property type="entry name" value="Peptidoglycan-bd-like"/>
</dbReference>
<keyword evidence="2 5" id="KW-0645">Protease</keyword>
<evidence type="ECO:0000259" key="6">
    <source>
        <dbReference type="PROSITE" id="PS50106"/>
    </source>
</evidence>
<evidence type="ECO:0000256" key="5">
    <source>
        <dbReference type="RuleBase" id="RU004404"/>
    </source>
</evidence>
<dbReference type="PROSITE" id="PS50106">
    <property type="entry name" value="PDZ"/>
    <property type="match status" value="1"/>
</dbReference>
<dbReference type="Pfam" id="PF22694">
    <property type="entry name" value="CtpB_N-like"/>
    <property type="match status" value="1"/>
</dbReference>
<dbReference type="EMBL" id="JBHSFW010000002">
    <property type="protein sequence ID" value="MFC4618575.1"/>
    <property type="molecule type" value="Genomic_DNA"/>
</dbReference>
<comment type="caution">
    <text evidence="7">The sequence shown here is derived from an EMBL/GenBank/DDBJ whole genome shotgun (WGS) entry which is preliminary data.</text>
</comment>
<dbReference type="SUPFAM" id="SSF50156">
    <property type="entry name" value="PDZ domain-like"/>
    <property type="match status" value="1"/>
</dbReference>
<dbReference type="Pfam" id="PF03572">
    <property type="entry name" value="Peptidase_S41"/>
    <property type="match status" value="1"/>
</dbReference>
<dbReference type="NCBIfam" id="TIGR00225">
    <property type="entry name" value="prc"/>
    <property type="match status" value="1"/>
</dbReference>
<gene>
    <name evidence="7" type="ORF">ACFO4N_07475</name>
</gene>
<dbReference type="InterPro" id="IPR036034">
    <property type="entry name" value="PDZ_sf"/>
</dbReference>
<name>A0ABV9GPJ5_9BACL</name>
<dbReference type="InterPro" id="IPR036365">
    <property type="entry name" value="PGBD-like_sf"/>
</dbReference>
<dbReference type="PANTHER" id="PTHR32060:SF29">
    <property type="entry name" value="CARBOXY-TERMINAL PROCESSING PROTEASE CTPB"/>
    <property type="match status" value="1"/>
</dbReference>
<dbReference type="InterPro" id="IPR005151">
    <property type="entry name" value="Tail-specific_protease"/>
</dbReference>
<dbReference type="Gene3D" id="2.30.42.10">
    <property type="match status" value="1"/>
</dbReference>
<dbReference type="SMART" id="SM00228">
    <property type="entry name" value="PDZ"/>
    <property type="match status" value="1"/>
</dbReference>
<comment type="similarity">
    <text evidence="1 5">Belongs to the peptidase S41A family.</text>
</comment>
<dbReference type="InterPro" id="IPR055210">
    <property type="entry name" value="CtpA/B_N"/>
</dbReference>
<evidence type="ECO:0000256" key="3">
    <source>
        <dbReference type="ARBA" id="ARBA00022801"/>
    </source>
</evidence>
<evidence type="ECO:0000256" key="2">
    <source>
        <dbReference type="ARBA" id="ARBA00022670"/>
    </source>
</evidence>
<evidence type="ECO:0000313" key="8">
    <source>
        <dbReference type="Proteomes" id="UP001596022"/>
    </source>
</evidence>
<reference evidence="8" key="1">
    <citation type="journal article" date="2019" name="Int. J. Syst. Evol. Microbiol.">
        <title>The Global Catalogue of Microorganisms (GCM) 10K type strain sequencing project: providing services to taxonomists for standard genome sequencing and annotation.</title>
        <authorList>
            <consortium name="The Broad Institute Genomics Platform"/>
            <consortium name="The Broad Institute Genome Sequencing Center for Infectious Disease"/>
            <person name="Wu L."/>
            <person name="Ma J."/>
        </authorList>
    </citation>
    <scope>NUCLEOTIDE SEQUENCE [LARGE SCALE GENOMIC DNA]</scope>
    <source>
        <strain evidence="8">CGMCC 1.16306</strain>
    </source>
</reference>
<dbReference type="Gene3D" id="3.30.750.44">
    <property type="match status" value="1"/>
</dbReference>
<dbReference type="RefSeq" id="WP_376845619.1">
    <property type="nucleotide sequence ID" value="NZ_JBHSFW010000002.1"/>
</dbReference>